<evidence type="ECO:0000256" key="5">
    <source>
        <dbReference type="ARBA" id="ARBA00022927"/>
    </source>
</evidence>
<dbReference type="SUPFAM" id="SSF140111">
    <property type="entry name" value="Endosomal sorting complex assembly domain"/>
    <property type="match status" value="1"/>
</dbReference>
<dbReference type="GO" id="GO:0000813">
    <property type="term" value="C:ESCRT I complex"/>
    <property type="evidence" value="ECO:0007669"/>
    <property type="project" value="UniProtKB-ARBA"/>
</dbReference>
<dbReference type="AlphaFoldDB" id="A0A8J2X958"/>
<feature type="coiled-coil region" evidence="7">
    <location>
        <begin position="47"/>
        <end position="74"/>
    </location>
</feature>
<dbReference type="OrthoDB" id="4035847at2759"/>
<dbReference type="PROSITE" id="PS51314">
    <property type="entry name" value="VPS37_C"/>
    <property type="match status" value="1"/>
</dbReference>
<evidence type="ECO:0000313" key="9">
    <source>
        <dbReference type="EMBL" id="CDF90555.1"/>
    </source>
</evidence>
<comment type="similarity">
    <text evidence="2">Belongs to the VPS37 family.</text>
</comment>
<comment type="subcellular location">
    <subcellularLocation>
        <location evidence="1">Endosome</location>
    </subcellularLocation>
</comment>
<evidence type="ECO:0000259" key="8">
    <source>
        <dbReference type="PROSITE" id="PS51314"/>
    </source>
</evidence>
<organism evidence="9 10">
    <name type="scientific">Zygosaccharomyces bailii (strain CLIB 213 / ATCC 58445 / CBS 680 / BCRC 21525 / NBRC 1098 / NCYC 1416 / NRRL Y-2227)</name>
    <dbReference type="NCBI Taxonomy" id="1333698"/>
    <lineage>
        <taxon>Eukaryota</taxon>
        <taxon>Fungi</taxon>
        <taxon>Dikarya</taxon>
        <taxon>Ascomycota</taxon>
        <taxon>Saccharomycotina</taxon>
        <taxon>Saccharomycetes</taxon>
        <taxon>Saccharomycetales</taxon>
        <taxon>Saccharomycetaceae</taxon>
        <taxon>Zygosaccharomyces</taxon>
    </lineage>
</organism>
<keyword evidence="4" id="KW-0967">Endosome</keyword>
<dbReference type="InterPro" id="IPR029012">
    <property type="entry name" value="Helix_hairpin_bin_sf"/>
</dbReference>
<dbReference type="GO" id="GO:0043162">
    <property type="term" value="P:ubiquitin-dependent protein catabolic process via the multivesicular body sorting pathway"/>
    <property type="evidence" value="ECO:0007669"/>
    <property type="project" value="UniProtKB-ARBA"/>
</dbReference>
<name>A0A8J2X958_ZYGB2</name>
<keyword evidence="5 6" id="KW-0653">Protein transport</keyword>
<protein>
    <submittedName>
        <fullName evidence="9">ZYBA0S07-03730g1_1</fullName>
    </submittedName>
</protein>
<dbReference type="GO" id="GO:0072666">
    <property type="term" value="P:establishment of protein localization to vacuole"/>
    <property type="evidence" value="ECO:0007669"/>
    <property type="project" value="UniProtKB-ARBA"/>
</dbReference>
<evidence type="ECO:0000256" key="4">
    <source>
        <dbReference type="ARBA" id="ARBA00022753"/>
    </source>
</evidence>
<reference evidence="10" key="1">
    <citation type="journal article" date="2013" name="Genome Announc.">
        <title>Genome sequence of the food spoilage yeast Zygosaccharomyces bailii CLIB 213(T).</title>
        <authorList>
            <person name="Galeote V."/>
            <person name="Bigey F."/>
            <person name="Devillers H."/>
            <person name="Neuveglise C."/>
            <person name="Dequin S."/>
        </authorList>
    </citation>
    <scope>NUCLEOTIDE SEQUENCE [LARGE SCALE GENOMIC DNA]</scope>
    <source>
        <strain evidence="10">CLIB 213 / ATCC 58445 / CBS 680 / CCRC 21525 / NBRC 1098 / NCYC 1416 / NRRL Y-2227</strain>
    </source>
</reference>
<evidence type="ECO:0000256" key="1">
    <source>
        <dbReference type="ARBA" id="ARBA00004177"/>
    </source>
</evidence>
<evidence type="ECO:0000256" key="2">
    <source>
        <dbReference type="ARBA" id="ARBA00007617"/>
    </source>
</evidence>
<dbReference type="Pfam" id="PF07200">
    <property type="entry name" value="Mod_r"/>
    <property type="match status" value="1"/>
</dbReference>
<keyword evidence="7" id="KW-0175">Coiled coil</keyword>
<dbReference type="Gene3D" id="1.10.287.660">
    <property type="entry name" value="Helix hairpin bin"/>
    <property type="match status" value="1"/>
</dbReference>
<dbReference type="EMBL" id="HG316460">
    <property type="protein sequence ID" value="CDF90555.1"/>
    <property type="molecule type" value="Genomic_DNA"/>
</dbReference>
<dbReference type="GO" id="GO:0006886">
    <property type="term" value="P:intracellular protein transport"/>
    <property type="evidence" value="ECO:0007669"/>
    <property type="project" value="UniProtKB-ARBA"/>
</dbReference>
<gene>
    <name evidence="9" type="ORF">BN860_03730g</name>
</gene>
<evidence type="ECO:0000256" key="7">
    <source>
        <dbReference type="SAM" id="Coils"/>
    </source>
</evidence>
<feature type="domain" description="VPS37 C-terminal" evidence="8">
    <location>
        <begin position="90"/>
        <end position="172"/>
    </location>
</feature>
<dbReference type="InterPro" id="IPR009851">
    <property type="entry name" value="Mod_r"/>
</dbReference>
<keyword evidence="3 6" id="KW-0813">Transport</keyword>
<sequence length="172" mass="20607">MDSDESTSVHNVPLPENVELLTSGEFLGLLKEHCNQLQSYVTKFHPQDELKREVRQLQSRLQLFEQRFQGLQGERAATQKRLEECRILEAQYVRKWQDLRQRVMNKYSDDSLKKDLESQIHHWDDLSAQLEMEVKHSDNLDDLLKQYMQARVEYHTRREKLATWNQQGKLRI</sequence>
<proteinExistence type="inferred from homology"/>
<dbReference type="InterPro" id="IPR037202">
    <property type="entry name" value="ESCRT_assembly_dom"/>
</dbReference>
<evidence type="ECO:0000313" key="10">
    <source>
        <dbReference type="Proteomes" id="UP000019375"/>
    </source>
</evidence>
<evidence type="ECO:0000256" key="6">
    <source>
        <dbReference type="PROSITE-ProRule" id="PRU00646"/>
    </source>
</evidence>
<dbReference type="Proteomes" id="UP000019375">
    <property type="component" value="Unassembled WGS sequence"/>
</dbReference>
<accession>A0A8J2X958</accession>
<evidence type="ECO:0000256" key="3">
    <source>
        <dbReference type="ARBA" id="ARBA00022448"/>
    </source>
</evidence>
<keyword evidence="10" id="KW-1185">Reference proteome</keyword>